<dbReference type="AlphaFoldDB" id="A0A078KKN9"/>
<dbReference type="Gene3D" id="3.40.50.300">
    <property type="entry name" value="P-loop containing nucleotide triphosphate hydrolases"/>
    <property type="match status" value="1"/>
</dbReference>
<dbReference type="InterPro" id="IPR003111">
    <property type="entry name" value="Lon_prtase_N"/>
</dbReference>
<dbReference type="InterPro" id="IPR027543">
    <property type="entry name" value="Lon_bac"/>
</dbReference>
<dbReference type="Gene3D" id="1.20.5.5270">
    <property type="match status" value="1"/>
</dbReference>
<feature type="active site" evidence="9 11">
    <location>
        <position position="736"/>
    </location>
</feature>
<keyword evidence="6 9" id="KW-0720">Serine protease</keyword>
<dbReference type="GO" id="GO:0004252">
    <property type="term" value="F:serine-type endopeptidase activity"/>
    <property type="evidence" value="ECO:0007669"/>
    <property type="project" value="UniProtKB-UniRule"/>
</dbReference>
<dbReference type="GO" id="GO:0034605">
    <property type="term" value="P:cellular response to heat"/>
    <property type="evidence" value="ECO:0007669"/>
    <property type="project" value="UniProtKB-UniRule"/>
</dbReference>
<dbReference type="InterPro" id="IPR003959">
    <property type="entry name" value="ATPase_AAA_core"/>
</dbReference>
<keyword evidence="18" id="KW-1185">Reference proteome</keyword>
<keyword evidence="5 9" id="KW-0378">Hydrolase</keyword>
<keyword evidence="2 9" id="KW-0963">Cytoplasm</keyword>
<dbReference type="InterPro" id="IPR003593">
    <property type="entry name" value="AAA+_ATPase"/>
</dbReference>
<protein>
    <recommendedName>
        <fullName evidence="9 10">Lon protease</fullName>
        <ecNumber evidence="9 10">3.4.21.53</ecNumber>
    </recommendedName>
    <alternativeName>
        <fullName evidence="9">ATP-dependent protease La</fullName>
    </alternativeName>
</protein>
<dbReference type="InterPro" id="IPR046336">
    <property type="entry name" value="Lon_prtase_N_sf"/>
</dbReference>
<dbReference type="InterPro" id="IPR014721">
    <property type="entry name" value="Ribsml_uS5_D2-typ_fold_subgr"/>
</dbReference>
<dbReference type="Pfam" id="PF02190">
    <property type="entry name" value="LON_substr_bdg"/>
    <property type="match status" value="1"/>
</dbReference>
<dbReference type="InterPro" id="IPR020568">
    <property type="entry name" value="Ribosomal_Su5_D2-typ_SF"/>
</dbReference>
<dbReference type="SUPFAM" id="SSF88697">
    <property type="entry name" value="PUA domain-like"/>
    <property type="match status" value="1"/>
</dbReference>
<evidence type="ECO:0000259" key="16">
    <source>
        <dbReference type="PROSITE" id="PS51787"/>
    </source>
</evidence>
<dbReference type="InterPro" id="IPR008268">
    <property type="entry name" value="Peptidase_S16_AS"/>
</dbReference>
<dbReference type="NCBIfam" id="TIGR00763">
    <property type="entry name" value="lon"/>
    <property type="match status" value="1"/>
</dbReference>
<dbReference type="PROSITE" id="PS01046">
    <property type="entry name" value="LON_SER"/>
    <property type="match status" value="1"/>
</dbReference>
<proteinExistence type="evidence at transcript level"/>
<organism evidence="17 18">
    <name type="scientific">[Clostridium] cellulosi</name>
    <dbReference type="NCBI Taxonomy" id="29343"/>
    <lineage>
        <taxon>Bacteria</taxon>
        <taxon>Bacillati</taxon>
        <taxon>Bacillota</taxon>
        <taxon>Clostridia</taxon>
        <taxon>Eubacteriales</taxon>
        <taxon>Oscillospiraceae</taxon>
        <taxon>Oscillospiraceae incertae sedis</taxon>
    </lineage>
</organism>
<evidence type="ECO:0000256" key="2">
    <source>
        <dbReference type="ARBA" id="ARBA00022490"/>
    </source>
</evidence>
<dbReference type="HAMAP" id="MF_01973">
    <property type="entry name" value="lon_bact"/>
    <property type="match status" value="1"/>
</dbReference>
<dbReference type="PATRIC" id="fig|29343.3.peg.1188"/>
<evidence type="ECO:0000256" key="6">
    <source>
        <dbReference type="ARBA" id="ARBA00022825"/>
    </source>
</evidence>
<comment type="similarity">
    <text evidence="9 10 13 14">Belongs to the peptidase S16 family.</text>
</comment>
<dbReference type="PROSITE" id="PS51786">
    <property type="entry name" value="LON_PROTEOLYTIC"/>
    <property type="match status" value="1"/>
</dbReference>
<dbReference type="GO" id="GO:0005737">
    <property type="term" value="C:cytoplasm"/>
    <property type="evidence" value="ECO:0007669"/>
    <property type="project" value="UniProtKB-SubCell"/>
</dbReference>
<dbReference type="GO" id="GO:0005524">
    <property type="term" value="F:ATP binding"/>
    <property type="evidence" value="ECO:0007669"/>
    <property type="project" value="UniProtKB-UniRule"/>
</dbReference>
<dbReference type="FunFam" id="3.40.50.300:FF:000382">
    <property type="entry name" value="Lon protease homolog 2, peroxisomal"/>
    <property type="match status" value="1"/>
</dbReference>
<evidence type="ECO:0000313" key="18">
    <source>
        <dbReference type="Proteomes" id="UP000032431"/>
    </source>
</evidence>
<dbReference type="SMART" id="SM00382">
    <property type="entry name" value="AAA"/>
    <property type="match status" value="1"/>
</dbReference>
<comment type="catalytic activity">
    <reaction evidence="9 10 13">
        <text>Hydrolysis of proteins in presence of ATP.</text>
        <dbReference type="EC" id="3.4.21.53"/>
    </reaction>
</comment>
<dbReference type="Gene3D" id="1.20.58.1480">
    <property type="match status" value="1"/>
</dbReference>
<evidence type="ECO:0000256" key="10">
    <source>
        <dbReference type="PIRNR" id="PIRNR001174"/>
    </source>
</evidence>
<dbReference type="STRING" id="29343.CCDG5_1129"/>
<dbReference type="GO" id="GO:0004176">
    <property type="term" value="F:ATP-dependent peptidase activity"/>
    <property type="evidence" value="ECO:0007669"/>
    <property type="project" value="UniProtKB-UniRule"/>
</dbReference>
<feature type="domain" description="Lon N-terminal" evidence="16">
    <location>
        <begin position="13"/>
        <end position="208"/>
    </location>
</feature>
<feature type="active site" evidence="9 11">
    <location>
        <position position="693"/>
    </location>
</feature>
<sequence>MNTKDKAIETVTIPLMPLRGLTVFPNMIVNFDVGRKKSFEALMAAMSVNQMILLAAQRDAREDDPEKDDIYEIGTAAKIKQIVHLPGESARVLIEGVYRARITDIISDEPFFTAVAEPCFQEGRPISATRAQAYIRKVQDLVSEYSDIGPKLPQDVFTEIYNAKDIGALSDYIASNLILNFEDKQAVLEELNPSKRIQLVIRLLQNEIKILNIERDINKKVHEEIDKNQREYYIREQIKVLSQELDEGDNPRSEAEEYHQKIDALQLGKSGNKEKIEAEKEAAEKMHEQADRLFKMPIGSHEATVVRTWLDACLALPWNKQTKDKIDLDYARKVLDRDHYGLDKVKDRIIEYLAVKKLSPNVSGQIICLYGPPGVGKTSIARSIAKAIGRKYVRVSLGGVRDEADIRGHRKTYIGAMPGRIIEALTRAGVSNPLMLLDEIDKLDGDFRGDPAAALLEVLDSEQNYAFRDHFIEIPFDLSHVMFITTANTLDTIPEPLLDRMEVISLSSYTREEKFNIAKRHLLSKQLKKHGLNKRKLIIDDDVLYGLIDFYTREAGVRNLEREIGTLCRKAAKEIVSGKKQVRIREEDLEKLLGPKRYKPETILKRDEVGVVTGLAWTSVGGETMTIEVNVMDGSGKLELTGSLGDVMKESAKAAISYIRCRADELGISNDFYQSKDIHIHVPEGAIPKDGPSAGVTMATAVASALTGYPVRRDVAMTGEITLRGRVLPIGGLKEKTMAAYRAGVKTVIIPEDNKADLEEIDKTVREKLHFITADNMDTVLKSAIIFPKKKACNNNDKKEDLNLLTNIPSDNIATVIRQ</sequence>
<dbReference type="GO" id="GO:0016887">
    <property type="term" value="F:ATP hydrolysis activity"/>
    <property type="evidence" value="ECO:0007669"/>
    <property type="project" value="UniProtKB-UniRule"/>
</dbReference>
<evidence type="ECO:0000256" key="5">
    <source>
        <dbReference type="ARBA" id="ARBA00022801"/>
    </source>
</evidence>
<dbReference type="Gene3D" id="3.30.230.10">
    <property type="match status" value="1"/>
</dbReference>
<dbReference type="KEGG" id="ccel:CCDG5_1129"/>
<accession>A0A078KKN9</accession>
<gene>
    <name evidence="9 17" type="primary">lon</name>
    <name evidence="17" type="ORF">CCDG5_1129</name>
</gene>
<evidence type="ECO:0000256" key="12">
    <source>
        <dbReference type="PIRSR" id="PIRSR001174-2"/>
    </source>
</evidence>
<dbReference type="InterPro" id="IPR027417">
    <property type="entry name" value="P-loop_NTPase"/>
</dbReference>
<dbReference type="EC" id="3.4.21.53" evidence="9 10"/>
<name>A0A078KKN9_9FIRM</name>
<evidence type="ECO:0000256" key="3">
    <source>
        <dbReference type="ARBA" id="ARBA00022670"/>
    </source>
</evidence>
<feature type="binding site" evidence="9 12">
    <location>
        <begin position="371"/>
        <end position="378"/>
    </location>
    <ligand>
        <name>ATP</name>
        <dbReference type="ChEBI" id="CHEBI:30616"/>
    </ligand>
</feature>
<evidence type="ECO:0000259" key="15">
    <source>
        <dbReference type="PROSITE" id="PS51786"/>
    </source>
</evidence>
<evidence type="ECO:0000256" key="9">
    <source>
        <dbReference type="HAMAP-Rule" id="MF_01973"/>
    </source>
</evidence>
<dbReference type="GO" id="GO:0043565">
    <property type="term" value="F:sequence-specific DNA binding"/>
    <property type="evidence" value="ECO:0007669"/>
    <property type="project" value="UniProtKB-UniRule"/>
</dbReference>
<evidence type="ECO:0000256" key="13">
    <source>
        <dbReference type="PROSITE-ProRule" id="PRU01122"/>
    </source>
</evidence>
<evidence type="ECO:0000256" key="1">
    <source>
        <dbReference type="ARBA" id="ARBA00004496"/>
    </source>
</evidence>
<dbReference type="Pfam" id="PF05362">
    <property type="entry name" value="Lon_C"/>
    <property type="match status" value="1"/>
</dbReference>
<evidence type="ECO:0000256" key="8">
    <source>
        <dbReference type="ARBA" id="ARBA00023016"/>
    </source>
</evidence>
<dbReference type="SUPFAM" id="SSF54211">
    <property type="entry name" value="Ribosomal protein S5 domain 2-like"/>
    <property type="match status" value="1"/>
</dbReference>
<dbReference type="PANTHER" id="PTHR10046">
    <property type="entry name" value="ATP DEPENDENT LON PROTEASE FAMILY MEMBER"/>
    <property type="match status" value="1"/>
</dbReference>
<feature type="domain" description="Lon proteolytic" evidence="15">
    <location>
        <begin position="606"/>
        <end position="787"/>
    </location>
</feature>
<comment type="function">
    <text evidence="9">ATP-dependent serine protease that mediates the selective degradation of mutant and abnormal proteins as well as certain short-lived regulatory proteins. Required for cellular homeostasis and for survival from DNA damage and developmental changes induced by stress. Degrades polypeptides processively to yield small peptide fragments that are 5 to 10 amino acids long. Binds to DNA in a double-stranded, site-specific manner.</text>
</comment>
<reference evidence="18" key="1">
    <citation type="submission" date="2014-07" db="EMBL/GenBank/DDBJ databases">
        <authorList>
            <person name="Wibberg D."/>
        </authorList>
    </citation>
    <scope>NUCLEOTIDE SEQUENCE [LARGE SCALE GENOMIC DNA]</scope>
    <source>
        <strain evidence="18">DG5</strain>
    </source>
</reference>
<dbReference type="InterPro" id="IPR015947">
    <property type="entry name" value="PUA-like_sf"/>
</dbReference>
<keyword evidence="8 9" id="KW-0346">Stress response</keyword>
<dbReference type="Proteomes" id="UP000032431">
    <property type="component" value="Chromosome I"/>
</dbReference>
<evidence type="ECO:0000256" key="11">
    <source>
        <dbReference type="PIRSR" id="PIRSR001174-1"/>
    </source>
</evidence>
<dbReference type="SMART" id="SM00464">
    <property type="entry name" value="LON"/>
    <property type="match status" value="1"/>
</dbReference>
<dbReference type="Pfam" id="PF00004">
    <property type="entry name" value="AAA"/>
    <property type="match status" value="1"/>
</dbReference>
<evidence type="ECO:0000313" key="17">
    <source>
        <dbReference type="EMBL" id="CDZ24246.1"/>
    </source>
</evidence>
<dbReference type="PROSITE" id="PS51787">
    <property type="entry name" value="LON_N"/>
    <property type="match status" value="1"/>
</dbReference>
<dbReference type="Gene3D" id="1.10.8.60">
    <property type="match status" value="1"/>
</dbReference>
<dbReference type="GO" id="GO:0006515">
    <property type="term" value="P:protein quality control for misfolded or incompletely synthesized proteins"/>
    <property type="evidence" value="ECO:0007669"/>
    <property type="project" value="UniProtKB-UniRule"/>
</dbReference>
<dbReference type="InterPro" id="IPR008269">
    <property type="entry name" value="Lon_proteolytic"/>
</dbReference>
<dbReference type="PIRSF" id="PIRSF001174">
    <property type="entry name" value="Lon_proteas"/>
    <property type="match status" value="1"/>
</dbReference>
<comment type="induction">
    <text evidence="9">By heat shock.</text>
</comment>
<dbReference type="OrthoDB" id="9803599at2"/>
<dbReference type="Pfam" id="PF22667">
    <property type="entry name" value="Lon_lid"/>
    <property type="match status" value="1"/>
</dbReference>
<dbReference type="InterPro" id="IPR004815">
    <property type="entry name" value="Lon_bac/euk-typ"/>
</dbReference>
<comment type="subunit">
    <text evidence="9 10">Homohexamer. Organized in a ring with a central cavity.</text>
</comment>
<dbReference type="SUPFAM" id="SSF52540">
    <property type="entry name" value="P-loop containing nucleoside triphosphate hydrolases"/>
    <property type="match status" value="1"/>
</dbReference>
<keyword evidence="3 9" id="KW-0645">Protease</keyword>
<keyword evidence="7 9" id="KW-0067">ATP-binding</keyword>
<dbReference type="PRINTS" id="PR00830">
    <property type="entry name" value="ENDOLAPTASE"/>
</dbReference>
<dbReference type="EMBL" id="LM995447">
    <property type="protein sequence ID" value="CDZ24246.1"/>
    <property type="molecule type" value="Genomic_DNA"/>
</dbReference>
<dbReference type="HOGENOM" id="CLU_004109_4_3_9"/>
<dbReference type="CDD" id="cd19500">
    <property type="entry name" value="RecA-like_Lon"/>
    <property type="match status" value="1"/>
</dbReference>
<evidence type="ECO:0000256" key="7">
    <source>
        <dbReference type="ARBA" id="ARBA00022840"/>
    </source>
</evidence>
<keyword evidence="4 9" id="KW-0547">Nucleotide-binding</keyword>
<evidence type="ECO:0000256" key="14">
    <source>
        <dbReference type="RuleBase" id="RU000591"/>
    </source>
</evidence>
<dbReference type="InterPro" id="IPR054594">
    <property type="entry name" value="Lon_lid"/>
</dbReference>
<dbReference type="Gene3D" id="2.30.130.40">
    <property type="entry name" value="LON domain-like"/>
    <property type="match status" value="1"/>
</dbReference>
<comment type="subcellular location">
    <subcellularLocation>
        <location evidence="1 9 10">Cytoplasm</location>
    </subcellularLocation>
</comment>
<dbReference type="InterPro" id="IPR027065">
    <property type="entry name" value="Lon_Prtase"/>
</dbReference>
<evidence type="ECO:0000256" key="4">
    <source>
        <dbReference type="ARBA" id="ARBA00022741"/>
    </source>
</evidence>